<accession>A0A7J8J5W4</accession>
<feature type="region of interest" description="Disordered" evidence="1">
    <location>
        <begin position="76"/>
        <end position="112"/>
    </location>
</feature>
<evidence type="ECO:0000256" key="1">
    <source>
        <dbReference type="SAM" id="MobiDB-lite"/>
    </source>
</evidence>
<gene>
    <name evidence="2" type="ORF">HJG59_006573</name>
</gene>
<reference evidence="2 3" key="1">
    <citation type="journal article" date="2020" name="Nature">
        <title>Six reference-quality genomes reveal evolution of bat adaptations.</title>
        <authorList>
            <person name="Jebb D."/>
            <person name="Huang Z."/>
            <person name="Pippel M."/>
            <person name="Hughes G.M."/>
            <person name="Lavrichenko K."/>
            <person name="Devanna P."/>
            <person name="Winkler S."/>
            <person name="Jermiin L.S."/>
            <person name="Skirmuntt E.C."/>
            <person name="Katzourakis A."/>
            <person name="Burkitt-Gray L."/>
            <person name="Ray D.A."/>
            <person name="Sullivan K.A.M."/>
            <person name="Roscito J.G."/>
            <person name="Kirilenko B.M."/>
            <person name="Davalos L.M."/>
            <person name="Corthals A.P."/>
            <person name="Power M.L."/>
            <person name="Jones G."/>
            <person name="Ransome R.D."/>
            <person name="Dechmann D.K.N."/>
            <person name="Locatelli A.G."/>
            <person name="Puechmaille S.J."/>
            <person name="Fedrigo O."/>
            <person name="Jarvis E.D."/>
            <person name="Hiller M."/>
            <person name="Vernes S.C."/>
            <person name="Myers E.W."/>
            <person name="Teeling E.C."/>
        </authorList>
    </citation>
    <scope>NUCLEOTIDE SEQUENCE [LARGE SCALE GENOMIC DNA]</scope>
    <source>
        <strain evidence="2">MMolMol1</strain>
        <tissue evidence="2">Muscle</tissue>
    </source>
</reference>
<proteinExistence type="predicted"/>
<dbReference type="OrthoDB" id="9664162at2759"/>
<sequence length="112" mass="12255">MSQDQSCDRPSETPDDLLTAELHSPLTYVDRLLHNDQQSQQPSAGRNDVVQVMLDTLTDYIVEMVGIEVNNALAQTPQPGAEGAASSDGQPRRSPRGTVFTLFEKMPASRRG</sequence>
<name>A0A7J8J5W4_MOLMO</name>
<dbReference type="Proteomes" id="UP000550707">
    <property type="component" value="Unassembled WGS sequence"/>
</dbReference>
<evidence type="ECO:0008006" key="4">
    <source>
        <dbReference type="Google" id="ProtNLM"/>
    </source>
</evidence>
<evidence type="ECO:0000313" key="3">
    <source>
        <dbReference type="Proteomes" id="UP000550707"/>
    </source>
</evidence>
<evidence type="ECO:0000313" key="2">
    <source>
        <dbReference type="EMBL" id="KAF6492254.1"/>
    </source>
</evidence>
<comment type="caution">
    <text evidence="2">The sequence shown here is derived from an EMBL/GenBank/DDBJ whole genome shotgun (WGS) entry which is preliminary data.</text>
</comment>
<keyword evidence="3" id="KW-1185">Reference proteome</keyword>
<dbReference type="InParanoid" id="A0A7J8J5W4"/>
<dbReference type="AlphaFoldDB" id="A0A7J8J5W4"/>
<protein>
    <recommendedName>
        <fullName evidence="4">Huntingtin-interacting protein M</fullName>
    </recommendedName>
</protein>
<dbReference type="EMBL" id="JACASF010000002">
    <property type="protein sequence ID" value="KAF6492254.1"/>
    <property type="molecule type" value="Genomic_DNA"/>
</dbReference>
<organism evidence="2 3">
    <name type="scientific">Molossus molossus</name>
    <name type="common">Pallas' mastiff bat</name>
    <name type="synonym">Vespertilio molossus</name>
    <dbReference type="NCBI Taxonomy" id="27622"/>
    <lineage>
        <taxon>Eukaryota</taxon>
        <taxon>Metazoa</taxon>
        <taxon>Chordata</taxon>
        <taxon>Craniata</taxon>
        <taxon>Vertebrata</taxon>
        <taxon>Euteleostomi</taxon>
        <taxon>Mammalia</taxon>
        <taxon>Eutheria</taxon>
        <taxon>Laurasiatheria</taxon>
        <taxon>Chiroptera</taxon>
        <taxon>Yangochiroptera</taxon>
        <taxon>Molossidae</taxon>
        <taxon>Molossus</taxon>
    </lineage>
</organism>